<evidence type="ECO:0000313" key="13">
    <source>
        <dbReference type="EMBL" id="QRV62036.1"/>
    </source>
</evidence>
<dbReference type="Gene3D" id="3.40.1310.20">
    <property type="match status" value="1"/>
</dbReference>
<evidence type="ECO:0000256" key="6">
    <source>
        <dbReference type="ARBA" id="ARBA00022723"/>
    </source>
</evidence>
<dbReference type="GO" id="GO:0004519">
    <property type="term" value="F:endonuclease activity"/>
    <property type="evidence" value="ECO:0007669"/>
    <property type="project" value="UniProtKB-KW"/>
</dbReference>
<evidence type="ECO:0000256" key="11">
    <source>
        <dbReference type="ARBA" id="ARBA00023125"/>
    </source>
</evidence>
<evidence type="ECO:0000256" key="8">
    <source>
        <dbReference type="ARBA" id="ARBA00022759"/>
    </source>
</evidence>
<protein>
    <submittedName>
        <fullName evidence="13">Replication associated protein</fullName>
    </submittedName>
</protein>
<keyword evidence="7" id="KW-0547">Nucleotide-binding</keyword>
<name>A0A894JMA1_9VIRU</name>
<keyword evidence="4" id="KW-0235">DNA replication</keyword>
<dbReference type="GO" id="GO:0042025">
    <property type="term" value="C:host cell nucleus"/>
    <property type="evidence" value="ECO:0007669"/>
    <property type="project" value="UniProtKB-SubCell"/>
</dbReference>
<evidence type="ECO:0000256" key="4">
    <source>
        <dbReference type="ARBA" id="ARBA00022705"/>
    </source>
</evidence>
<dbReference type="GO" id="GO:0046872">
    <property type="term" value="F:metal ion binding"/>
    <property type="evidence" value="ECO:0007669"/>
    <property type="project" value="UniProtKB-KW"/>
</dbReference>
<dbReference type="GO" id="GO:0006260">
    <property type="term" value="P:DNA replication"/>
    <property type="evidence" value="ECO:0007669"/>
    <property type="project" value="UniProtKB-KW"/>
</dbReference>
<keyword evidence="10" id="KW-0190">Covalent protein-DNA linkage</keyword>
<keyword evidence="3" id="KW-0548">Nucleotidyltransferase</keyword>
<dbReference type="GO" id="GO:0016779">
    <property type="term" value="F:nucleotidyltransferase activity"/>
    <property type="evidence" value="ECO:0007669"/>
    <property type="project" value="UniProtKB-KW"/>
</dbReference>
<organism evidence="13">
    <name type="scientific">ssDNA virus sp</name>
    <dbReference type="NCBI Taxonomy" id="2593122"/>
    <lineage>
        <taxon>Viruses</taxon>
    </lineage>
</organism>
<evidence type="ECO:0000256" key="9">
    <source>
        <dbReference type="ARBA" id="ARBA00022801"/>
    </source>
</evidence>
<comment type="subcellular location">
    <subcellularLocation>
        <location evidence="1">Host nucleus</location>
    </subcellularLocation>
</comment>
<dbReference type="GO" id="GO:0000166">
    <property type="term" value="F:nucleotide binding"/>
    <property type="evidence" value="ECO:0007669"/>
    <property type="project" value="UniProtKB-KW"/>
</dbReference>
<dbReference type="GO" id="GO:0003677">
    <property type="term" value="F:DNA binding"/>
    <property type="evidence" value="ECO:0007669"/>
    <property type="project" value="UniProtKB-KW"/>
</dbReference>
<reference evidence="13" key="1">
    <citation type="submission" date="2020-02" db="EMBL/GenBank/DDBJ databases">
        <title>A reference catalog of swine virome.</title>
        <authorList>
            <person name="He B."/>
            <person name="Tu C."/>
        </authorList>
    </citation>
    <scope>NUCLEOTIDE SEQUENCE</scope>
    <source>
        <strain evidence="13">VIRES_YN02_2311445</strain>
    </source>
</reference>
<keyword evidence="5" id="KW-0540">Nuclease</keyword>
<evidence type="ECO:0000256" key="2">
    <source>
        <dbReference type="ARBA" id="ARBA00022679"/>
    </source>
</evidence>
<keyword evidence="2" id="KW-0808">Transferase</keyword>
<keyword evidence="6" id="KW-0479">Metal-binding</keyword>
<keyword evidence="11" id="KW-0238">DNA-binding</keyword>
<evidence type="ECO:0000256" key="1">
    <source>
        <dbReference type="ARBA" id="ARBA00004147"/>
    </source>
</evidence>
<dbReference type="Pfam" id="PF02407">
    <property type="entry name" value="Viral_Rep"/>
    <property type="match status" value="1"/>
</dbReference>
<evidence type="ECO:0000259" key="12">
    <source>
        <dbReference type="PROSITE" id="PS52020"/>
    </source>
</evidence>
<evidence type="ECO:0000256" key="5">
    <source>
        <dbReference type="ARBA" id="ARBA00022722"/>
    </source>
</evidence>
<dbReference type="InterPro" id="IPR049912">
    <property type="entry name" value="CRESS_DNA_REP"/>
</dbReference>
<evidence type="ECO:0000256" key="3">
    <source>
        <dbReference type="ARBA" id="ARBA00022695"/>
    </source>
</evidence>
<sequence>MTAEEMTAFAPGNTNPGAALRARAFQFTLNEVEKYEALKNDLLALKTCDYFISCEEEAPTTGHKHIHIYVHFNQTYKISKKIMKHKAHIEICKGSPKQNIAYIEKDGNILDEIGERPTQGIKTVKELKEANIEDIDPHLYNVKCKIDDKKKEEEQFLNMLEEIEKDDLKGPEIIYICGDSGKGKTYKAYKIALSKFDKKDIGKLTIENNFIQITNDKAKCYVIEEFRSSQIKAASFLQLTDKYGYTCNIKGSFKSIRPECIIIASIIKPEELYQNEEINKQFTRRITQIINLGYDEEEDKNKYLYDDDL</sequence>
<keyword evidence="9" id="KW-0378">Hydrolase</keyword>
<dbReference type="PROSITE" id="PS52020">
    <property type="entry name" value="CRESS_DNA_REP"/>
    <property type="match status" value="1"/>
</dbReference>
<keyword evidence="8" id="KW-0255">Endonuclease</keyword>
<evidence type="ECO:0000256" key="10">
    <source>
        <dbReference type="ARBA" id="ARBA00023124"/>
    </source>
</evidence>
<proteinExistence type="predicted"/>
<feature type="domain" description="CRESS-DNA virus Rep endonuclease" evidence="12">
    <location>
        <begin position="19"/>
        <end position="116"/>
    </location>
</feature>
<dbReference type="GO" id="GO:0016787">
    <property type="term" value="F:hydrolase activity"/>
    <property type="evidence" value="ECO:0007669"/>
    <property type="project" value="UniProtKB-KW"/>
</dbReference>
<accession>A0A894JMA1</accession>
<dbReference type="EMBL" id="MT135494">
    <property type="protein sequence ID" value="QRV62036.1"/>
    <property type="molecule type" value="Genomic_DNA"/>
</dbReference>
<evidence type="ECO:0000256" key="7">
    <source>
        <dbReference type="ARBA" id="ARBA00022741"/>
    </source>
</evidence>